<protein>
    <submittedName>
        <fullName evidence="2">Uncharacterized protein</fullName>
    </submittedName>
</protein>
<dbReference type="Gramene" id="OBART03G02110.1">
    <property type="protein sequence ID" value="OBART03G02110.1"/>
    <property type="gene ID" value="OBART03G02110"/>
</dbReference>
<dbReference type="PaxDb" id="65489-OBART03G02110.1"/>
<proteinExistence type="predicted"/>
<evidence type="ECO:0000313" key="2">
    <source>
        <dbReference type="EnsemblPlants" id="OBART03G02110.1"/>
    </source>
</evidence>
<dbReference type="HOGENOM" id="CLU_2363035_0_0_1"/>
<name>A0A0D3FD98_9ORYZ</name>
<keyword evidence="3" id="KW-1185">Reference proteome</keyword>
<dbReference type="Proteomes" id="UP000026960">
    <property type="component" value="Chromosome 3"/>
</dbReference>
<evidence type="ECO:0000256" key="1">
    <source>
        <dbReference type="SAM" id="MobiDB-lite"/>
    </source>
</evidence>
<organism evidence="2">
    <name type="scientific">Oryza barthii</name>
    <dbReference type="NCBI Taxonomy" id="65489"/>
    <lineage>
        <taxon>Eukaryota</taxon>
        <taxon>Viridiplantae</taxon>
        <taxon>Streptophyta</taxon>
        <taxon>Embryophyta</taxon>
        <taxon>Tracheophyta</taxon>
        <taxon>Spermatophyta</taxon>
        <taxon>Magnoliopsida</taxon>
        <taxon>Liliopsida</taxon>
        <taxon>Poales</taxon>
        <taxon>Poaceae</taxon>
        <taxon>BOP clade</taxon>
        <taxon>Oryzoideae</taxon>
        <taxon>Oryzeae</taxon>
        <taxon>Oryzinae</taxon>
        <taxon>Oryza</taxon>
    </lineage>
</organism>
<feature type="compositionally biased region" description="Basic and acidic residues" evidence="1">
    <location>
        <begin position="1"/>
        <end position="10"/>
    </location>
</feature>
<accession>A0A0D3FD98</accession>
<reference evidence="2" key="1">
    <citation type="journal article" date="2009" name="Rice">
        <title>De Novo Next Generation Sequencing of Plant Genomes.</title>
        <authorList>
            <person name="Rounsley S."/>
            <person name="Marri P.R."/>
            <person name="Yu Y."/>
            <person name="He R."/>
            <person name="Sisneros N."/>
            <person name="Goicoechea J.L."/>
            <person name="Lee S.J."/>
            <person name="Angelova A."/>
            <person name="Kudrna D."/>
            <person name="Luo M."/>
            <person name="Affourtit J."/>
            <person name="Desany B."/>
            <person name="Knight J."/>
            <person name="Niazi F."/>
            <person name="Egholm M."/>
            <person name="Wing R.A."/>
        </authorList>
    </citation>
    <scope>NUCLEOTIDE SEQUENCE [LARGE SCALE GENOMIC DNA]</scope>
    <source>
        <strain evidence="2">cv. IRGC 105608</strain>
    </source>
</reference>
<sequence>MPFREEEREGNANSVSQVWTHAAWSGRARGDDGDERESARAGEKEKERRSPPWWSRAAHMPGRGPMGKWAEGREKRPNRPRGRNIGWSQGNDSDED</sequence>
<reference evidence="2" key="2">
    <citation type="submission" date="2015-03" db="UniProtKB">
        <authorList>
            <consortium name="EnsemblPlants"/>
        </authorList>
    </citation>
    <scope>IDENTIFICATION</scope>
</reference>
<dbReference type="EnsemblPlants" id="OBART03G02110.1">
    <property type="protein sequence ID" value="OBART03G02110.1"/>
    <property type="gene ID" value="OBART03G02110"/>
</dbReference>
<feature type="compositionally biased region" description="Polar residues" evidence="1">
    <location>
        <begin position="86"/>
        <end position="96"/>
    </location>
</feature>
<feature type="compositionally biased region" description="Basic and acidic residues" evidence="1">
    <location>
        <begin position="28"/>
        <end position="50"/>
    </location>
</feature>
<dbReference type="AlphaFoldDB" id="A0A0D3FD98"/>
<evidence type="ECO:0000313" key="3">
    <source>
        <dbReference type="Proteomes" id="UP000026960"/>
    </source>
</evidence>
<feature type="region of interest" description="Disordered" evidence="1">
    <location>
        <begin position="1"/>
        <end position="96"/>
    </location>
</feature>